<protein>
    <submittedName>
        <fullName evidence="1">Uncharacterized protein DUF1990</fullName>
    </submittedName>
</protein>
<evidence type="ECO:0000313" key="2">
    <source>
        <dbReference type="Proteomes" id="UP000229263"/>
    </source>
</evidence>
<sequence>MRSGAKPQIIVPAGLVKLHEPIEVLEAVEYNNLVGFAYQTLPGQLVCGGGSIYFAPAGA</sequence>
<gene>
    <name evidence="1" type="ORF">ATK23_1455</name>
</gene>
<proteinExistence type="predicted"/>
<accession>A0ABX4MXY0</accession>
<name>A0ABX4MXY0_9MICC</name>
<comment type="caution">
    <text evidence="1">The sequence shown here is derived from an EMBL/GenBank/DDBJ whole genome shotgun (WGS) entry which is preliminary data.</text>
</comment>
<evidence type="ECO:0000313" key="1">
    <source>
        <dbReference type="EMBL" id="PJJ44227.1"/>
    </source>
</evidence>
<reference evidence="1 2" key="1">
    <citation type="submission" date="2017-11" db="EMBL/GenBank/DDBJ databases">
        <title>Sequencing the genomes of 1000 actinobacteria strains.</title>
        <authorList>
            <person name="Klenk H.-P."/>
        </authorList>
    </citation>
    <scope>NUCLEOTIDE SEQUENCE [LARGE SCALE GENOMIC DNA]</scope>
    <source>
        <strain evidence="1 2">DSM 12798</strain>
    </source>
</reference>
<dbReference type="EMBL" id="PGEY01000001">
    <property type="protein sequence ID" value="PJJ44227.1"/>
    <property type="molecule type" value="Genomic_DNA"/>
</dbReference>
<dbReference type="Proteomes" id="UP000229263">
    <property type="component" value="Unassembled WGS sequence"/>
</dbReference>
<keyword evidence="2" id="KW-1185">Reference proteome</keyword>
<organism evidence="1 2">
    <name type="scientific">Glutamicibacter mysorens</name>
    <dbReference type="NCBI Taxonomy" id="257984"/>
    <lineage>
        <taxon>Bacteria</taxon>
        <taxon>Bacillati</taxon>
        <taxon>Actinomycetota</taxon>
        <taxon>Actinomycetes</taxon>
        <taxon>Micrococcales</taxon>
        <taxon>Micrococcaceae</taxon>
        <taxon>Glutamicibacter</taxon>
    </lineage>
</organism>